<evidence type="ECO:0000256" key="1">
    <source>
        <dbReference type="ARBA" id="ARBA00011643"/>
    </source>
</evidence>
<organism evidence="2 3">
    <name type="scientific">Maribellus luteus</name>
    <dbReference type="NCBI Taxonomy" id="2305463"/>
    <lineage>
        <taxon>Bacteria</taxon>
        <taxon>Pseudomonadati</taxon>
        <taxon>Bacteroidota</taxon>
        <taxon>Bacteroidia</taxon>
        <taxon>Marinilabiliales</taxon>
        <taxon>Prolixibacteraceae</taxon>
        <taxon>Maribellus</taxon>
    </lineage>
</organism>
<keyword evidence="3" id="KW-1185">Reference proteome</keyword>
<sequence>MKVSDLVEKFGLKVFSGEDGLDREVTGGYVSDLLSDVMGNAGEGDVWITLQTHQNVMAIASLKDLAAVILVKDREPEEDTLEHSNDESIPILGTNRQTFEIAGKLYNVLNQ</sequence>
<proteinExistence type="predicted"/>
<reference evidence="2 3" key="1">
    <citation type="submission" date="2018-08" db="EMBL/GenBank/DDBJ databases">
        <title>Pallidiluteibacterium maritimus gen. nov., sp. nov., isolated from coastal sediment.</title>
        <authorList>
            <person name="Zhou L.Y."/>
        </authorList>
    </citation>
    <scope>NUCLEOTIDE SEQUENCE [LARGE SCALE GENOMIC DNA]</scope>
    <source>
        <strain evidence="2 3">XSD2</strain>
    </source>
</reference>
<evidence type="ECO:0000313" key="3">
    <source>
        <dbReference type="Proteomes" id="UP000265926"/>
    </source>
</evidence>
<keyword evidence="2" id="KW-0418">Kinase</keyword>
<dbReference type="OrthoDB" id="9800356at2"/>
<protein>
    <submittedName>
        <fullName evidence="2">Serine kinase</fullName>
    </submittedName>
</protein>
<dbReference type="InterPro" id="IPR028979">
    <property type="entry name" value="Ser_kin/Pase_Hpr-like_N_sf"/>
</dbReference>
<gene>
    <name evidence="2" type="ORF">D1614_19935</name>
</gene>
<evidence type="ECO:0000313" key="2">
    <source>
        <dbReference type="EMBL" id="RIJ46243.1"/>
    </source>
</evidence>
<dbReference type="AlphaFoldDB" id="A0A399SWG1"/>
<dbReference type="SUPFAM" id="SSF75138">
    <property type="entry name" value="HprK N-terminal domain-like"/>
    <property type="match status" value="1"/>
</dbReference>
<accession>A0A399SWG1</accession>
<comment type="caution">
    <text evidence="2">The sequence shown here is derived from an EMBL/GenBank/DDBJ whole genome shotgun (WGS) entry which is preliminary data.</text>
</comment>
<comment type="subunit">
    <text evidence="1">Homohexamer.</text>
</comment>
<dbReference type="GO" id="GO:0016301">
    <property type="term" value="F:kinase activity"/>
    <property type="evidence" value="ECO:0007669"/>
    <property type="project" value="UniProtKB-KW"/>
</dbReference>
<dbReference type="EMBL" id="QWGR01000016">
    <property type="protein sequence ID" value="RIJ46243.1"/>
    <property type="molecule type" value="Genomic_DNA"/>
</dbReference>
<dbReference type="Gene3D" id="3.40.1390.20">
    <property type="entry name" value="HprK N-terminal domain-like"/>
    <property type="match status" value="1"/>
</dbReference>
<keyword evidence="2" id="KW-0808">Transferase</keyword>
<name>A0A399SWG1_9BACT</name>
<dbReference type="Proteomes" id="UP000265926">
    <property type="component" value="Unassembled WGS sequence"/>
</dbReference>